<comment type="caution">
    <text evidence="2">The sequence shown here is derived from an EMBL/GenBank/DDBJ whole genome shotgun (WGS) entry which is preliminary data.</text>
</comment>
<evidence type="ECO:0000313" key="2">
    <source>
        <dbReference type="EMBL" id="MYM22308.1"/>
    </source>
</evidence>
<accession>A0A6L8K7X6</accession>
<keyword evidence="1" id="KW-0472">Membrane</keyword>
<protein>
    <submittedName>
        <fullName evidence="2">Uncharacterized protein</fullName>
    </submittedName>
</protein>
<dbReference type="RefSeq" id="WP_161005802.1">
    <property type="nucleotide sequence ID" value="NZ_WWCN01000003.1"/>
</dbReference>
<evidence type="ECO:0000256" key="1">
    <source>
        <dbReference type="SAM" id="Phobius"/>
    </source>
</evidence>
<keyword evidence="1" id="KW-1133">Transmembrane helix</keyword>
<keyword evidence="3" id="KW-1185">Reference proteome</keyword>
<feature type="transmembrane region" description="Helical" evidence="1">
    <location>
        <begin position="51"/>
        <end position="75"/>
    </location>
</feature>
<dbReference type="Proteomes" id="UP000479335">
    <property type="component" value="Unassembled WGS sequence"/>
</dbReference>
<gene>
    <name evidence="2" type="ORF">GTP46_06605</name>
</gene>
<organism evidence="2 3">
    <name type="scientific">Duganella flavida</name>
    <dbReference type="NCBI Taxonomy" id="2692175"/>
    <lineage>
        <taxon>Bacteria</taxon>
        <taxon>Pseudomonadati</taxon>
        <taxon>Pseudomonadota</taxon>
        <taxon>Betaproteobacteria</taxon>
        <taxon>Burkholderiales</taxon>
        <taxon>Oxalobacteraceae</taxon>
        <taxon>Telluria group</taxon>
        <taxon>Duganella</taxon>
    </lineage>
</organism>
<name>A0A6L8K7X6_9BURK</name>
<dbReference type="EMBL" id="WWCN01000003">
    <property type="protein sequence ID" value="MYM22308.1"/>
    <property type="molecule type" value="Genomic_DNA"/>
</dbReference>
<reference evidence="2 3" key="1">
    <citation type="submission" date="2019-12" db="EMBL/GenBank/DDBJ databases">
        <title>Novel species isolated from a subtropical stream in China.</title>
        <authorList>
            <person name="Lu H."/>
        </authorList>
    </citation>
    <scope>NUCLEOTIDE SEQUENCE [LARGE SCALE GENOMIC DNA]</scope>
    <source>
        <strain evidence="2 3">FT135W</strain>
    </source>
</reference>
<evidence type="ECO:0000313" key="3">
    <source>
        <dbReference type="Proteomes" id="UP000479335"/>
    </source>
</evidence>
<dbReference type="AlphaFoldDB" id="A0A6L8K7X6"/>
<keyword evidence="1" id="KW-0812">Transmembrane</keyword>
<sequence length="139" mass="15503">MADMNREEADAKIGASEARTDSKFATVLARFDALTAAVREMKAEMRNIKMTVILTGVSTGLAVIFGVAGFNASLLNNMLASYDSRKERGQWQSEIRKQSIETELALTRIRKQLDTIDARQAQMSAEFEKIKQERASGRK</sequence>
<proteinExistence type="predicted"/>